<keyword evidence="3" id="KW-0804">Transcription</keyword>
<dbReference type="Pfam" id="PF00808">
    <property type="entry name" value="CBFD_NFYB_HMF"/>
    <property type="match status" value="1"/>
</dbReference>
<dbReference type="EMBL" id="LR721786">
    <property type="protein sequence ID" value="VVW63859.1"/>
    <property type="molecule type" value="Genomic_DNA"/>
</dbReference>
<dbReference type="Gramene" id="NC8G0099370.1">
    <property type="protein sequence ID" value="NC8G0099370.1:cds"/>
    <property type="gene ID" value="NC8G0099370"/>
</dbReference>
<reference evidence="5" key="1">
    <citation type="submission" date="2019-09" db="EMBL/GenBank/DDBJ databases">
        <authorList>
            <person name="Zhang L."/>
        </authorList>
    </citation>
    <scope>NUCLEOTIDE SEQUENCE</scope>
</reference>
<organism evidence="5">
    <name type="scientific">Nymphaea colorata</name>
    <name type="common">pocket water lily</name>
    <dbReference type="NCBI Taxonomy" id="210225"/>
    <lineage>
        <taxon>Eukaryota</taxon>
        <taxon>Viridiplantae</taxon>
        <taxon>Streptophyta</taxon>
        <taxon>Embryophyta</taxon>
        <taxon>Tracheophyta</taxon>
        <taxon>Spermatophyta</taxon>
        <taxon>Magnoliopsida</taxon>
        <taxon>Nymphaeales</taxon>
        <taxon>Nymphaeaceae</taxon>
        <taxon>Nymphaea</taxon>
    </lineage>
</organism>
<proteinExistence type="inferred from homology"/>
<feature type="domain" description="Transcription factor CBF/NF-Y/archaeal histone" evidence="4">
    <location>
        <begin position="2"/>
        <end position="58"/>
    </location>
</feature>
<evidence type="ECO:0000259" key="4">
    <source>
        <dbReference type="Pfam" id="PF00808"/>
    </source>
</evidence>
<evidence type="ECO:0000256" key="1">
    <source>
        <dbReference type="ARBA" id="ARBA00009053"/>
    </source>
</evidence>
<dbReference type="InterPro" id="IPR009072">
    <property type="entry name" value="Histone-fold"/>
</dbReference>
<dbReference type="Gene3D" id="1.10.20.10">
    <property type="entry name" value="Histone, subunit A"/>
    <property type="match status" value="1"/>
</dbReference>
<dbReference type="GO" id="GO:0001228">
    <property type="term" value="F:DNA-binding transcription activator activity, RNA polymerase II-specific"/>
    <property type="evidence" value="ECO:0007669"/>
    <property type="project" value="InterPro"/>
</dbReference>
<dbReference type="SUPFAM" id="SSF47113">
    <property type="entry name" value="Histone-fold"/>
    <property type="match status" value="1"/>
</dbReference>
<dbReference type="PANTHER" id="PTHR11064:SF164">
    <property type="entry name" value="HAP3 SUBUNIT OF HAP COMPLEX"/>
    <property type="match status" value="1"/>
</dbReference>
<dbReference type="GO" id="GO:0000978">
    <property type="term" value="F:RNA polymerase II cis-regulatory region sequence-specific DNA binding"/>
    <property type="evidence" value="ECO:0007669"/>
    <property type="project" value="TreeGrafter"/>
</dbReference>
<name>A0A5K1FL38_9MAGN</name>
<dbReference type="InterPro" id="IPR027113">
    <property type="entry name" value="Transc_fact_NFYB/HAP3"/>
</dbReference>
<dbReference type="PANTHER" id="PTHR11064">
    <property type="entry name" value="CCAAT-BINDING TRANSCRIPTION FACTOR-RELATED"/>
    <property type="match status" value="1"/>
</dbReference>
<sequence length="65" mass="7315">MRIMRKCLPAHAKVSDEAKQAVQESVLRFISAVTSIAGEHCRQQQRQVVTSEDMLVALKRLCFNG</sequence>
<dbReference type="GO" id="GO:0046982">
    <property type="term" value="F:protein heterodimerization activity"/>
    <property type="evidence" value="ECO:0007669"/>
    <property type="project" value="InterPro"/>
</dbReference>
<dbReference type="InterPro" id="IPR003958">
    <property type="entry name" value="CBFA_NFYB_domain"/>
</dbReference>
<protein>
    <recommendedName>
        <fullName evidence="4">Transcription factor CBF/NF-Y/archaeal histone domain-containing protein</fullName>
    </recommendedName>
</protein>
<dbReference type="AlphaFoldDB" id="A0A5K1FL38"/>
<dbReference type="GO" id="GO:0016602">
    <property type="term" value="C:CCAAT-binding factor complex"/>
    <property type="evidence" value="ECO:0007669"/>
    <property type="project" value="InterPro"/>
</dbReference>
<accession>A0A5K1FL38</accession>
<comment type="similarity">
    <text evidence="1">Belongs to the NFYB/HAP3 subunit family.</text>
</comment>
<evidence type="ECO:0000256" key="3">
    <source>
        <dbReference type="ARBA" id="ARBA00023163"/>
    </source>
</evidence>
<keyword evidence="2" id="KW-0805">Transcription regulation</keyword>
<gene>
    <name evidence="5" type="ORF">NYM_LOCUS24674</name>
</gene>
<evidence type="ECO:0000313" key="5">
    <source>
        <dbReference type="EMBL" id="VVW63859.1"/>
    </source>
</evidence>
<evidence type="ECO:0000256" key="2">
    <source>
        <dbReference type="ARBA" id="ARBA00023015"/>
    </source>
</evidence>